<feature type="binding site" evidence="8">
    <location>
        <position position="66"/>
    </location>
    <ligand>
        <name>Zn(2+)</name>
        <dbReference type="ChEBI" id="CHEBI:29105"/>
        <label>2</label>
        <note>catalytic</note>
    </ligand>
</feature>
<feature type="domain" description="Metallo-beta-lactamase" evidence="9">
    <location>
        <begin position="200"/>
        <end position="266"/>
    </location>
</feature>
<organism evidence="10 11">
    <name type="scientific">Candidatus Egerieousia excrementavium</name>
    <dbReference type="NCBI Taxonomy" id="2840778"/>
    <lineage>
        <taxon>Bacteria</taxon>
        <taxon>Pseudomonadati</taxon>
        <taxon>Bacteroidota</taxon>
        <taxon>Bacteroidia</taxon>
        <taxon>Bacteroidales</taxon>
        <taxon>Candidatus Egerieousia</taxon>
    </lineage>
</organism>
<reference evidence="10" key="2">
    <citation type="journal article" date="2021" name="PeerJ">
        <title>Extensive microbial diversity within the chicken gut microbiome revealed by metagenomics and culture.</title>
        <authorList>
            <person name="Gilroy R."/>
            <person name="Ravi A."/>
            <person name="Getino M."/>
            <person name="Pursley I."/>
            <person name="Horton D.L."/>
            <person name="Alikhan N.F."/>
            <person name="Baker D."/>
            <person name="Gharbi K."/>
            <person name="Hall N."/>
            <person name="Watson M."/>
            <person name="Adriaenssens E.M."/>
            <person name="Foster-Nyarko E."/>
            <person name="Jarju S."/>
            <person name="Secka A."/>
            <person name="Antonio M."/>
            <person name="Oren A."/>
            <person name="Chaudhuri R.R."/>
            <person name="La Ragione R."/>
            <person name="Hildebrand F."/>
            <person name="Pallen M.J."/>
        </authorList>
    </citation>
    <scope>NUCLEOTIDE SEQUENCE</scope>
    <source>
        <strain evidence="10">15467</strain>
    </source>
</reference>
<feature type="active site" description="Proton acceptor" evidence="8">
    <location>
        <position position="66"/>
    </location>
</feature>
<evidence type="ECO:0000256" key="5">
    <source>
        <dbReference type="ARBA" id="ARBA00022759"/>
    </source>
</evidence>
<sequence length="305" mass="34246">MDFSLLTLGTASALPTANRYPSAHILTVRGRLFLIDCGESAQMQIRKARVSLAKIDNIFISHLHGDHVFGLFGLLSTFAMAGRMTPLYIYAPAGLARILDFFKDEFGEGVKYDIVLNPVNCTAPVQIYENRTMEILAFPLRHREQTYGYLFREKQPRRNILKEAVGKYNLSLSEIARLKEGLDIEKVSAAEVTYVPYVPRSFAYCSDTAPFKALPSWVKGVDLLYHEATFTEEYRELAKKTFHSTAADAARCALAAGAKRLVLGHYSSRFKSLTPVLQEARAIFKESCLAKEGSIFDIPLLKYKL</sequence>
<feature type="binding site" evidence="8">
    <location>
        <position position="265"/>
    </location>
    <ligand>
        <name>Zn(2+)</name>
        <dbReference type="ChEBI" id="CHEBI:29105"/>
        <label>2</label>
        <note>catalytic</note>
    </ligand>
</feature>
<comment type="subunit">
    <text evidence="1 8">Homodimer.</text>
</comment>
<dbReference type="GO" id="GO:0008270">
    <property type="term" value="F:zinc ion binding"/>
    <property type="evidence" value="ECO:0007669"/>
    <property type="project" value="UniProtKB-UniRule"/>
</dbReference>
<feature type="binding site" evidence="8">
    <location>
        <position position="207"/>
    </location>
    <ligand>
        <name>Zn(2+)</name>
        <dbReference type="ChEBI" id="CHEBI:29105"/>
        <label>2</label>
        <note>catalytic</note>
    </ligand>
</feature>
<comment type="similarity">
    <text evidence="8">Belongs to the RNase Z family.</text>
</comment>
<evidence type="ECO:0000256" key="2">
    <source>
        <dbReference type="ARBA" id="ARBA00022694"/>
    </source>
</evidence>
<dbReference type="CDD" id="cd07717">
    <property type="entry name" value="RNaseZ_ZiPD-like_MBL-fold"/>
    <property type="match status" value="1"/>
</dbReference>
<feature type="binding site" evidence="8">
    <location>
        <position position="67"/>
    </location>
    <ligand>
        <name>Zn(2+)</name>
        <dbReference type="ChEBI" id="CHEBI:29105"/>
        <label>2</label>
        <note>catalytic</note>
    </ligand>
</feature>
<dbReference type="PANTHER" id="PTHR46018">
    <property type="entry name" value="ZINC PHOSPHODIESTERASE ELAC PROTEIN 1"/>
    <property type="match status" value="1"/>
</dbReference>
<feature type="binding site" evidence="8">
    <location>
        <position position="62"/>
    </location>
    <ligand>
        <name>Zn(2+)</name>
        <dbReference type="ChEBI" id="CHEBI:29105"/>
        <label>1</label>
        <note>catalytic</note>
    </ligand>
</feature>
<evidence type="ECO:0000313" key="11">
    <source>
        <dbReference type="Proteomes" id="UP000823635"/>
    </source>
</evidence>
<proteinExistence type="inferred from homology"/>
<dbReference type="Pfam" id="PF23023">
    <property type="entry name" value="Anti-Pycsar_Apyc1"/>
    <property type="match status" value="1"/>
</dbReference>
<evidence type="ECO:0000313" key="10">
    <source>
        <dbReference type="EMBL" id="MBO8428671.1"/>
    </source>
</evidence>
<keyword evidence="5 8" id="KW-0255">Endonuclease</keyword>
<dbReference type="InterPro" id="IPR036866">
    <property type="entry name" value="RibonucZ/Hydroxyglut_hydro"/>
</dbReference>
<dbReference type="NCBIfam" id="NF000801">
    <property type="entry name" value="PRK00055.1-3"/>
    <property type="match status" value="1"/>
</dbReference>
<comment type="cofactor">
    <cofactor evidence="8">
        <name>Zn(2+)</name>
        <dbReference type="ChEBI" id="CHEBI:29105"/>
    </cofactor>
    <text evidence="8">Binds 2 Zn(2+) ions.</text>
</comment>
<dbReference type="Gene3D" id="3.60.15.10">
    <property type="entry name" value="Ribonuclease Z/Hydroxyacylglutathione hydrolase-like"/>
    <property type="match status" value="1"/>
</dbReference>
<feature type="binding site" evidence="8">
    <location>
        <position position="142"/>
    </location>
    <ligand>
        <name>Zn(2+)</name>
        <dbReference type="ChEBI" id="CHEBI:29105"/>
        <label>1</label>
        <note>catalytic</note>
    </ligand>
</feature>
<keyword evidence="4 8" id="KW-0479">Metal-binding</keyword>
<dbReference type="SUPFAM" id="SSF56281">
    <property type="entry name" value="Metallo-hydrolase/oxidoreductase"/>
    <property type="match status" value="1"/>
</dbReference>
<dbReference type="InterPro" id="IPR013471">
    <property type="entry name" value="RNase_Z/BN"/>
</dbReference>
<comment type="function">
    <text evidence="8">Zinc phosphodiesterase, which displays some tRNA 3'-processing endonuclease activity. Probably involved in tRNA maturation, by removing a 3'-trailer from precursor tRNA.</text>
</comment>
<feature type="binding site" evidence="8">
    <location>
        <position position="207"/>
    </location>
    <ligand>
        <name>Zn(2+)</name>
        <dbReference type="ChEBI" id="CHEBI:29105"/>
        <label>1</label>
        <note>catalytic</note>
    </ligand>
</feature>
<dbReference type="EMBL" id="JADINB010000043">
    <property type="protein sequence ID" value="MBO8428671.1"/>
    <property type="molecule type" value="Genomic_DNA"/>
</dbReference>
<evidence type="ECO:0000256" key="3">
    <source>
        <dbReference type="ARBA" id="ARBA00022722"/>
    </source>
</evidence>
<dbReference type="HAMAP" id="MF_01818">
    <property type="entry name" value="RNase_Z_BN"/>
    <property type="match status" value="1"/>
</dbReference>
<evidence type="ECO:0000256" key="6">
    <source>
        <dbReference type="ARBA" id="ARBA00022801"/>
    </source>
</evidence>
<protein>
    <recommendedName>
        <fullName evidence="8">Ribonuclease Z</fullName>
        <shortName evidence="8">RNase Z</shortName>
        <ecNumber evidence="8">3.1.26.11</ecNumber>
    </recommendedName>
    <alternativeName>
        <fullName evidence="8">tRNA 3 endonuclease</fullName>
    </alternativeName>
    <alternativeName>
        <fullName evidence="8">tRNase Z</fullName>
    </alternativeName>
</protein>
<comment type="catalytic activity">
    <reaction evidence="8">
        <text>Endonucleolytic cleavage of RNA, removing extra 3' nucleotides from tRNA precursor, generating 3' termini of tRNAs. A 3'-hydroxy group is left at the tRNA terminus and a 5'-phosphoryl group is left at the trailer molecule.</text>
        <dbReference type="EC" id="3.1.26.11"/>
    </reaction>
</comment>
<feature type="binding site" evidence="8">
    <location>
        <position position="64"/>
    </location>
    <ligand>
        <name>Zn(2+)</name>
        <dbReference type="ChEBI" id="CHEBI:29105"/>
        <label>1</label>
        <note>catalytic</note>
    </ligand>
</feature>
<keyword evidence="6 8" id="KW-0378">Hydrolase</keyword>
<reference evidence="10" key="1">
    <citation type="submission" date="2020-10" db="EMBL/GenBank/DDBJ databases">
        <authorList>
            <person name="Gilroy R."/>
        </authorList>
    </citation>
    <scope>NUCLEOTIDE SEQUENCE</scope>
    <source>
        <strain evidence="10">15467</strain>
    </source>
</reference>
<evidence type="ECO:0000256" key="1">
    <source>
        <dbReference type="ARBA" id="ARBA00011738"/>
    </source>
</evidence>
<dbReference type="PANTHER" id="PTHR46018:SF2">
    <property type="entry name" value="ZINC PHOSPHODIESTERASE ELAC PROTEIN 1"/>
    <property type="match status" value="1"/>
</dbReference>
<dbReference type="EC" id="3.1.26.11" evidence="8"/>
<evidence type="ECO:0000256" key="7">
    <source>
        <dbReference type="ARBA" id="ARBA00022833"/>
    </source>
</evidence>
<dbReference type="Pfam" id="PF12706">
    <property type="entry name" value="Lactamase_B_2"/>
    <property type="match status" value="1"/>
</dbReference>
<keyword evidence="7 8" id="KW-0862">Zinc</keyword>
<evidence type="ECO:0000256" key="8">
    <source>
        <dbReference type="HAMAP-Rule" id="MF_01818"/>
    </source>
</evidence>
<name>A0A9D9DLM7_9BACT</name>
<dbReference type="InterPro" id="IPR001279">
    <property type="entry name" value="Metallo-B-lactamas"/>
</dbReference>
<keyword evidence="3 8" id="KW-0540">Nuclease</keyword>
<evidence type="ECO:0000259" key="9">
    <source>
        <dbReference type="Pfam" id="PF12706"/>
    </source>
</evidence>
<keyword evidence="2 8" id="KW-0819">tRNA processing</keyword>
<dbReference type="GO" id="GO:0042781">
    <property type="term" value="F:3'-tRNA processing endoribonuclease activity"/>
    <property type="evidence" value="ECO:0007669"/>
    <property type="project" value="UniProtKB-UniRule"/>
</dbReference>
<dbReference type="Proteomes" id="UP000823635">
    <property type="component" value="Unassembled WGS sequence"/>
</dbReference>
<gene>
    <name evidence="8" type="primary">rnz</name>
    <name evidence="10" type="ORF">IAC68_01905</name>
</gene>
<evidence type="ECO:0000256" key="4">
    <source>
        <dbReference type="ARBA" id="ARBA00022723"/>
    </source>
</evidence>
<accession>A0A9D9DLM7</accession>
<dbReference type="AlphaFoldDB" id="A0A9D9DLM7"/>
<comment type="caution">
    <text evidence="10">The sequence shown here is derived from an EMBL/GenBank/DDBJ whole genome shotgun (WGS) entry which is preliminary data.</text>
</comment>